<dbReference type="OrthoDB" id="266138at2759"/>
<dbReference type="SMART" id="SM00015">
    <property type="entry name" value="IQ"/>
    <property type="match status" value="3"/>
</dbReference>
<dbReference type="Gene3D" id="1.20.5.190">
    <property type="match status" value="1"/>
</dbReference>
<feature type="region of interest" description="Disordered" evidence="3">
    <location>
        <begin position="286"/>
        <end position="337"/>
    </location>
</feature>
<gene>
    <name evidence="4" type="ORF">KP79_PYT01374</name>
</gene>
<dbReference type="STRING" id="6573.A0A210QDP2"/>
<sequence>MTKISQEHTNANGERKQFFESDLIYASGITWTLVSSMPPSGGTGMMDDEALIEAEIQQQLQQLNIEDDDDDGQWDNAGLPGLQEDYDDDEVVSPLEDVPLEMDSYFRLLNKQTKAFEEELEECDDLINYQHGQNSKSIVAVEDLELLKEEANAQGKDPEELRRKILEEISKATEDEDGADLEPIVLAGVDPGDQGPGGGDGLALVPVDERQLAFQREMREQIDNVEKQYRIREEKLKAALEGERKEADLINREVEEQRQQKRKQLEREVTTLAKERLVKQEILEKEERESLGLQESAHRQHQENLKKITEEIETEHKAYEEGRKQEETKRQQRREQAATKIQCIFRGYSVRKENKAIKDILEEKAEVRKKEQEEGKIQEAEQMIQQRRQVKEEEEEIKRLKVEEKEREKEEKKQKKEEEEREKEEKRRKKEEEKRKKEEQKKLEKERELEEKRRKKEEEEKRKLEEKLKKEEERKRLEAEEERKKEVVRKLKEQKELEEEKEKERKLLEAMQKEEKRKKEEAEKLEIERKQKEEKERKLQEVSKQEEEREKKLQEAEKQKQNEEQQIIEKEKTEKQVSLKQSVELATPRSSRREGGTSSRSSKHSDISQLTEGTDQEEKKRKSEQRAMMLGLPDRAEVRRLQWINSCIPWSKVSNEPWKLKTATTKKPSRRPASAKKLEPLDKYIITSAAQVDTLRQVTTVKLQDLPGCDVSTLGQCWGLKYLSMTNCNLVAVDGLQSCKQLQFVHFKHNFIEYVNLKDLGNLSYVNLSHNKLSVLHGLDGCGNLRWLDLSHNRLTRTGGIYSLRRLHTLNLSHNQLISTTGLGDTPTIQFLDLSHNHLQDCQDISRLCLLQVLKLTSNNLLQLPDLKNQVLLQSLCLEDNSLTCVKGLGLCWFPLLQRLDLSQNSIEHLVNFEVFHLLWDVDVGSNQILDPEVLIKCLRGCVYLEKLGVIDNPALEDDLDLRSKLAEMFPRLSSLDSAEYIGSHDKVSPIRPRNSFEAMCVIQTKVFQDARHKFDQDLILLESKGDIDLNNMCEIHFKFCDKMYQVAVEYRNSHEYGEVNITMPTAPSTPKTASHPRSGRARPAPAVREDQYTSPKEMFERALQGENRPVNNSQGGGTSRDPKITADMVGKFLERDRDSETYRLQKEKSAILIQAAWRGYCVRKQLLANGLVVEQDMSDLDYEVLQELHQAATKIQAVFRGYNLRNKLEKAIEFARLDDDEDEDFDEVDLGQFNFDENMLDDWKPPETPQIPASNAVLGKPPSGKLPSADHIPFLELGDKLHPPGLPRKAWRGMDSPLSDIQNAPHHPRPPSSLASGTISAMDSHRSVLSKKEEKITQEWGFKDNQTAILMMQRAKKMKYNAERRKKLGKLDPKQRLALFRKLEETTNVRTVVQPSRKTLPRKDETLRKVYGSEGNLPKMTAEATSGRPVRLVSPGLDIQSVDSVSNYGHTFHNPRRLSAGSEASSTRLPPIKTGSAPSVRGKEKMSWRKKEVNKSIGWGGGKKRSHLS</sequence>
<protein>
    <submittedName>
        <fullName evidence="4">Leucine-rich repeat and IQ domain-containing protein 1</fullName>
    </submittedName>
</protein>
<dbReference type="PROSITE" id="PS51450">
    <property type="entry name" value="LRR"/>
    <property type="match status" value="4"/>
</dbReference>
<dbReference type="CDD" id="cd23767">
    <property type="entry name" value="IQCD"/>
    <property type="match status" value="3"/>
</dbReference>
<feature type="region of interest" description="Disordered" evidence="3">
    <location>
        <begin position="1062"/>
        <end position="1125"/>
    </location>
</feature>
<feature type="compositionally biased region" description="Basic and acidic residues" evidence="3">
    <location>
        <begin position="396"/>
        <end position="418"/>
    </location>
</feature>
<feature type="region of interest" description="Disordered" evidence="3">
    <location>
        <begin position="367"/>
        <end position="490"/>
    </location>
</feature>
<feature type="region of interest" description="Disordered" evidence="3">
    <location>
        <begin position="1449"/>
        <end position="1510"/>
    </location>
</feature>
<reference evidence="4 5" key="1">
    <citation type="journal article" date="2017" name="Nat. Ecol. Evol.">
        <title>Scallop genome provides insights into evolution of bilaterian karyotype and development.</title>
        <authorList>
            <person name="Wang S."/>
            <person name="Zhang J."/>
            <person name="Jiao W."/>
            <person name="Li J."/>
            <person name="Xun X."/>
            <person name="Sun Y."/>
            <person name="Guo X."/>
            <person name="Huan P."/>
            <person name="Dong B."/>
            <person name="Zhang L."/>
            <person name="Hu X."/>
            <person name="Sun X."/>
            <person name="Wang J."/>
            <person name="Zhao C."/>
            <person name="Wang Y."/>
            <person name="Wang D."/>
            <person name="Huang X."/>
            <person name="Wang R."/>
            <person name="Lv J."/>
            <person name="Li Y."/>
            <person name="Zhang Z."/>
            <person name="Liu B."/>
            <person name="Lu W."/>
            <person name="Hui Y."/>
            <person name="Liang J."/>
            <person name="Zhou Z."/>
            <person name="Hou R."/>
            <person name="Li X."/>
            <person name="Liu Y."/>
            <person name="Li H."/>
            <person name="Ning X."/>
            <person name="Lin Y."/>
            <person name="Zhao L."/>
            <person name="Xing Q."/>
            <person name="Dou J."/>
            <person name="Li Y."/>
            <person name="Mao J."/>
            <person name="Guo H."/>
            <person name="Dou H."/>
            <person name="Li T."/>
            <person name="Mu C."/>
            <person name="Jiang W."/>
            <person name="Fu Q."/>
            <person name="Fu X."/>
            <person name="Miao Y."/>
            <person name="Liu J."/>
            <person name="Yu Q."/>
            <person name="Li R."/>
            <person name="Liao H."/>
            <person name="Li X."/>
            <person name="Kong Y."/>
            <person name="Jiang Z."/>
            <person name="Chourrout D."/>
            <person name="Li R."/>
            <person name="Bao Z."/>
        </authorList>
    </citation>
    <scope>NUCLEOTIDE SEQUENCE [LARGE SCALE GENOMIC DNA]</scope>
    <source>
        <strain evidence="4 5">PY_sf001</strain>
    </source>
</reference>
<comment type="caution">
    <text evidence="4">The sequence shown here is derived from an EMBL/GenBank/DDBJ whole genome shotgun (WGS) entry which is preliminary data.</text>
</comment>
<dbReference type="Proteomes" id="UP000242188">
    <property type="component" value="Unassembled WGS sequence"/>
</dbReference>
<feature type="compositionally biased region" description="Basic and acidic residues" evidence="3">
    <location>
        <begin position="1482"/>
        <end position="1495"/>
    </location>
</feature>
<feature type="compositionally biased region" description="Basic and acidic residues" evidence="3">
    <location>
        <begin position="367"/>
        <end position="379"/>
    </location>
</feature>
<dbReference type="InterPro" id="IPR032675">
    <property type="entry name" value="LRR_dom_sf"/>
</dbReference>
<feature type="compositionally biased region" description="Basic and acidic residues" evidence="3">
    <location>
        <begin position="1324"/>
        <end position="1335"/>
    </location>
</feature>
<keyword evidence="5" id="KW-1185">Reference proteome</keyword>
<dbReference type="SUPFAM" id="SSF52058">
    <property type="entry name" value="L domain-like"/>
    <property type="match status" value="1"/>
</dbReference>
<accession>A0A210QDP2</accession>
<dbReference type="InterPro" id="IPR001611">
    <property type="entry name" value="Leu-rich_rpt"/>
</dbReference>
<evidence type="ECO:0000256" key="3">
    <source>
        <dbReference type="SAM" id="MobiDB-lite"/>
    </source>
</evidence>
<feature type="compositionally biased region" description="Basic and acidic residues" evidence="3">
    <location>
        <begin position="430"/>
        <end position="490"/>
    </location>
</feature>
<dbReference type="Pfam" id="PF00612">
    <property type="entry name" value="IQ"/>
    <property type="match status" value="3"/>
</dbReference>
<keyword evidence="1" id="KW-0433">Leucine-rich repeat</keyword>
<feature type="compositionally biased region" description="Polar residues" evidence="3">
    <location>
        <begin position="1063"/>
        <end position="1073"/>
    </location>
</feature>
<feature type="region of interest" description="Disordered" evidence="3">
    <location>
        <begin position="67"/>
        <end position="87"/>
    </location>
</feature>
<feature type="compositionally biased region" description="Basic and acidic residues" evidence="3">
    <location>
        <begin position="616"/>
        <end position="625"/>
    </location>
</feature>
<dbReference type="Gene3D" id="3.80.10.10">
    <property type="entry name" value="Ribonuclease Inhibitor"/>
    <property type="match status" value="2"/>
</dbReference>
<feature type="region of interest" description="Disordered" evidence="3">
    <location>
        <begin position="1293"/>
        <end position="1335"/>
    </location>
</feature>
<dbReference type="PANTHER" id="PTHR46652:SF7">
    <property type="entry name" value="LEUCINE-RICH REPEAT AND IQ DOMAIN-CONTAINING PROTEIN 1"/>
    <property type="match status" value="1"/>
</dbReference>
<evidence type="ECO:0000313" key="4">
    <source>
        <dbReference type="EMBL" id="OWF46839.1"/>
    </source>
</evidence>
<dbReference type="InterPro" id="IPR000048">
    <property type="entry name" value="IQ_motif_EF-hand-BS"/>
</dbReference>
<name>A0A210QDP2_MIZYE</name>
<keyword evidence="2" id="KW-0677">Repeat</keyword>
<dbReference type="Pfam" id="PF12799">
    <property type="entry name" value="LRR_4"/>
    <property type="match status" value="1"/>
</dbReference>
<evidence type="ECO:0000256" key="1">
    <source>
        <dbReference type="ARBA" id="ARBA00022614"/>
    </source>
</evidence>
<evidence type="ECO:0000313" key="5">
    <source>
        <dbReference type="Proteomes" id="UP000242188"/>
    </source>
</evidence>
<dbReference type="EMBL" id="NEDP02004071">
    <property type="protein sequence ID" value="OWF46839.1"/>
    <property type="molecule type" value="Genomic_DNA"/>
</dbReference>
<dbReference type="InterPro" id="IPR025875">
    <property type="entry name" value="Leu-rich_rpt_4"/>
</dbReference>
<dbReference type="PROSITE" id="PS50096">
    <property type="entry name" value="IQ"/>
    <property type="match status" value="3"/>
</dbReference>
<dbReference type="PANTHER" id="PTHR46652">
    <property type="entry name" value="LEUCINE-RICH REPEAT AND IQ DOMAIN-CONTAINING PROTEIN 1-RELATED"/>
    <property type="match status" value="1"/>
</dbReference>
<organism evidence="4 5">
    <name type="scientific">Mizuhopecten yessoensis</name>
    <name type="common">Japanese scallop</name>
    <name type="synonym">Patinopecten yessoensis</name>
    <dbReference type="NCBI Taxonomy" id="6573"/>
    <lineage>
        <taxon>Eukaryota</taxon>
        <taxon>Metazoa</taxon>
        <taxon>Spiralia</taxon>
        <taxon>Lophotrochozoa</taxon>
        <taxon>Mollusca</taxon>
        <taxon>Bivalvia</taxon>
        <taxon>Autobranchia</taxon>
        <taxon>Pteriomorphia</taxon>
        <taxon>Pectinida</taxon>
        <taxon>Pectinoidea</taxon>
        <taxon>Pectinidae</taxon>
        <taxon>Mizuhopecten</taxon>
    </lineage>
</organism>
<feature type="compositionally biased region" description="Basic and acidic residues" evidence="3">
    <location>
        <begin position="512"/>
        <end position="577"/>
    </location>
</feature>
<feature type="region of interest" description="Disordered" evidence="3">
    <location>
        <begin position="512"/>
        <end position="626"/>
    </location>
</feature>
<dbReference type="InterPro" id="IPR050836">
    <property type="entry name" value="SDS22/Internalin_LRR"/>
</dbReference>
<evidence type="ECO:0000256" key="2">
    <source>
        <dbReference type="ARBA" id="ARBA00022737"/>
    </source>
</evidence>
<proteinExistence type="predicted"/>